<reference evidence="11 12" key="1">
    <citation type="submission" date="2018-10" db="EMBL/GenBank/DDBJ databases">
        <title>Genome Sequence of Cohnella sp.</title>
        <authorList>
            <person name="Srinivasan S."/>
            <person name="Kim M.K."/>
        </authorList>
    </citation>
    <scope>NUCLEOTIDE SEQUENCE [LARGE SCALE GENOMIC DNA]</scope>
    <source>
        <strain evidence="11 12">18JY8-7</strain>
    </source>
</reference>
<evidence type="ECO:0000256" key="4">
    <source>
        <dbReference type="ARBA" id="ARBA00023012"/>
    </source>
</evidence>
<dbReference type="KEGG" id="coh:EAV92_13255"/>
<dbReference type="RefSeq" id="WP_123041539.1">
    <property type="nucleotide sequence ID" value="NZ_CP033433.1"/>
</dbReference>
<keyword evidence="7" id="KW-0804">Transcription</keyword>
<accession>A0A3G3K007</accession>
<dbReference type="Gene3D" id="1.10.10.60">
    <property type="entry name" value="Homeodomain-like"/>
    <property type="match status" value="2"/>
</dbReference>
<dbReference type="InterPro" id="IPR051552">
    <property type="entry name" value="HptR"/>
</dbReference>
<dbReference type="SUPFAM" id="SSF52172">
    <property type="entry name" value="CheY-like"/>
    <property type="match status" value="1"/>
</dbReference>
<dbReference type="InterPro" id="IPR041522">
    <property type="entry name" value="CdaR_GGDEF"/>
</dbReference>
<dbReference type="AlphaFoldDB" id="A0A3G3K007"/>
<dbReference type="InterPro" id="IPR020449">
    <property type="entry name" value="Tscrpt_reg_AraC-type_HTH"/>
</dbReference>
<proteinExistence type="predicted"/>
<dbReference type="SMART" id="SM00448">
    <property type="entry name" value="REC"/>
    <property type="match status" value="1"/>
</dbReference>
<dbReference type="PANTHER" id="PTHR42713:SF3">
    <property type="entry name" value="TRANSCRIPTIONAL REGULATORY PROTEIN HPTR"/>
    <property type="match status" value="1"/>
</dbReference>
<evidence type="ECO:0000256" key="6">
    <source>
        <dbReference type="ARBA" id="ARBA00023125"/>
    </source>
</evidence>
<keyword evidence="12" id="KW-1185">Reference proteome</keyword>
<evidence type="ECO:0000256" key="5">
    <source>
        <dbReference type="ARBA" id="ARBA00023015"/>
    </source>
</evidence>
<evidence type="ECO:0000259" key="10">
    <source>
        <dbReference type="PROSITE" id="PS50110"/>
    </source>
</evidence>
<evidence type="ECO:0000256" key="3">
    <source>
        <dbReference type="ARBA" id="ARBA00022553"/>
    </source>
</evidence>
<dbReference type="InterPro" id="IPR018060">
    <property type="entry name" value="HTH_AraC"/>
</dbReference>
<keyword evidence="3 8" id="KW-0597">Phosphoprotein</keyword>
<sequence length="530" mass="59836">MKILIADDEAIFRDYLKQALDWAAYGFSICGEARNGEEALELAERTAPDLALVDINMPNMDGLTLTERLKAVNPRMDVIIITGHNEFDYARTAIRLGVEDYILKPFSKDELVLTLLKCRQKHRDSLEALQTEKADRQLMAESMLNRLVSGEAAEPAERIASRLGQLGVSLGLRHGVACIEIDHMERRWNEPAERQLWKFAVANILQETMEEDGQLHVFHGPEGHILCLRKENGAPGRAAQNSVEAYEKVCRYIRKYLKLTVTIGLGTGHDGIEGIRRSYGEARQALRNKFTLGEDRVIAFEALDSKGEGTAFPADTNEQLAHQLRIGDWPSLDSKLDELFRIIRDRKLSLDLIYVACMGWVSVCLSHVTEAGHPIEDCFGEHFFPYSEIRTLETAENVKAWMKPLFRRAFDYVSRHKQTRASIIANTARQHIEEHYGDPDLSVEGVAARLFINPSYLRAVFKKTYGMTAGEYLIHVRMTKAKELIGGPLRLSDVAEKVGFSDPGYFSKSFRKFFGVPPSEYENAAKGART</sequence>
<evidence type="ECO:0000256" key="1">
    <source>
        <dbReference type="ARBA" id="ARBA00004496"/>
    </source>
</evidence>
<dbReference type="PRINTS" id="PR00032">
    <property type="entry name" value="HTHARAC"/>
</dbReference>
<dbReference type="PROSITE" id="PS00041">
    <property type="entry name" value="HTH_ARAC_FAMILY_1"/>
    <property type="match status" value="1"/>
</dbReference>
<dbReference type="Pfam" id="PF17853">
    <property type="entry name" value="GGDEF_2"/>
    <property type="match status" value="1"/>
</dbReference>
<evidence type="ECO:0000259" key="9">
    <source>
        <dbReference type="PROSITE" id="PS01124"/>
    </source>
</evidence>
<dbReference type="GO" id="GO:0000160">
    <property type="term" value="P:phosphorelay signal transduction system"/>
    <property type="evidence" value="ECO:0007669"/>
    <property type="project" value="UniProtKB-KW"/>
</dbReference>
<dbReference type="Pfam" id="PF12833">
    <property type="entry name" value="HTH_18"/>
    <property type="match status" value="1"/>
</dbReference>
<evidence type="ECO:0000256" key="7">
    <source>
        <dbReference type="ARBA" id="ARBA00023163"/>
    </source>
</evidence>
<dbReference type="SMART" id="SM00342">
    <property type="entry name" value="HTH_ARAC"/>
    <property type="match status" value="1"/>
</dbReference>
<keyword evidence="6" id="KW-0238">DNA-binding</keyword>
<dbReference type="PROSITE" id="PS01124">
    <property type="entry name" value="HTH_ARAC_FAMILY_2"/>
    <property type="match status" value="1"/>
</dbReference>
<name>A0A3G3K007_9BACL</name>
<comment type="subcellular location">
    <subcellularLocation>
        <location evidence="1">Cytoplasm</location>
    </subcellularLocation>
</comment>
<feature type="domain" description="Response regulatory" evidence="10">
    <location>
        <begin position="2"/>
        <end position="119"/>
    </location>
</feature>
<keyword evidence="2" id="KW-0963">Cytoplasm</keyword>
<dbReference type="EMBL" id="CP033433">
    <property type="protein sequence ID" value="AYQ73457.1"/>
    <property type="molecule type" value="Genomic_DNA"/>
</dbReference>
<keyword evidence="5" id="KW-0805">Transcription regulation</keyword>
<dbReference type="Pfam" id="PF00072">
    <property type="entry name" value="Response_reg"/>
    <property type="match status" value="1"/>
</dbReference>
<dbReference type="CDD" id="cd17536">
    <property type="entry name" value="REC_YesN-like"/>
    <property type="match status" value="1"/>
</dbReference>
<protein>
    <submittedName>
        <fullName evidence="11">Response regulator</fullName>
    </submittedName>
</protein>
<dbReference type="PANTHER" id="PTHR42713">
    <property type="entry name" value="HISTIDINE KINASE-RELATED"/>
    <property type="match status" value="1"/>
</dbReference>
<dbReference type="InterPro" id="IPR009057">
    <property type="entry name" value="Homeodomain-like_sf"/>
</dbReference>
<dbReference type="InterPro" id="IPR011006">
    <property type="entry name" value="CheY-like_superfamily"/>
</dbReference>
<evidence type="ECO:0000256" key="2">
    <source>
        <dbReference type="ARBA" id="ARBA00022490"/>
    </source>
</evidence>
<dbReference type="GO" id="GO:0043565">
    <property type="term" value="F:sequence-specific DNA binding"/>
    <property type="evidence" value="ECO:0007669"/>
    <property type="project" value="InterPro"/>
</dbReference>
<dbReference type="GO" id="GO:0005737">
    <property type="term" value="C:cytoplasm"/>
    <property type="evidence" value="ECO:0007669"/>
    <property type="project" value="UniProtKB-SubCell"/>
</dbReference>
<evidence type="ECO:0000313" key="12">
    <source>
        <dbReference type="Proteomes" id="UP000269097"/>
    </source>
</evidence>
<dbReference type="InterPro" id="IPR001789">
    <property type="entry name" value="Sig_transdc_resp-reg_receiver"/>
</dbReference>
<dbReference type="InterPro" id="IPR018062">
    <property type="entry name" value="HTH_AraC-typ_CS"/>
</dbReference>
<feature type="domain" description="HTH araC/xylS-type" evidence="9">
    <location>
        <begin position="426"/>
        <end position="524"/>
    </location>
</feature>
<organism evidence="11 12">
    <name type="scientific">Cohnella candidum</name>
    <dbReference type="NCBI Taxonomy" id="2674991"/>
    <lineage>
        <taxon>Bacteria</taxon>
        <taxon>Bacillati</taxon>
        <taxon>Bacillota</taxon>
        <taxon>Bacilli</taxon>
        <taxon>Bacillales</taxon>
        <taxon>Paenibacillaceae</taxon>
        <taxon>Cohnella</taxon>
    </lineage>
</organism>
<evidence type="ECO:0000313" key="11">
    <source>
        <dbReference type="EMBL" id="AYQ73457.1"/>
    </source>
</evidence>
<dbReference type="Proteomes" id="UP000269097">
    <property type="component" value="Chromosome"/>
</dbReference>
<evidence type="ECO:0000256" key="8">
    <source>
        <dbReference type="PROSITE-ProRule" id="PRU00169"/>
    </source>
</evidence>
<dbReference type="Gene3D" id="3.40.50.2300">
    <property type="match status" value="1"/>
</dbReference>
<dbReference type="SUPFAM" id="SSF46689">
    <property type="entry name" value="Homeodomain-like"/>
    <property type="match status" value="2"/>
</dbReference>
<gene>
    <name evidence="11" type="ORF">EAV92_13255</name>
</gene>
<feature type="modified residue" description="4-aspartylphosphate" evidence="8">
    <location>
        <position position="54"/>
    </location>
</feature>
<dbReference type="PROSITE" id="PS50110">
    <property type="entry name" value="RESPONSE_REGULATORY"/>
    <property type="match status" value="1"/>
</dbReference>
<keyword evidence="4" id="KW-0902">Two-component regulatory system</keyword>
<dbReference type="GO" id="GO:0003700">
    <property type="term" value="F:DNA-binding transcription factor activity"/>
    <property type="evidence" value="ECO:0007669"/>
    <property type="project" value="InterPro"/>
</dbReference>